<accession>A0A3S3LY99</accession>
<evidence type="ECO:0000313" key="2">
    <source>
        <dbReference type="EMBL" id="RWR50843.1"/>
    </source>
</evidence>
<reference evidence="2" key="2">
    <citation type="submission" date="2019-01" db="EMBL/GenBank/DDBJ databases">
        <authorList>
            <person name="Li Y."/>
        </authorList>
    </citation>
    <scope>NUCLEOTIDE SEQUENCE [LARGE SCALE GENOMIC DNA]</scope>
    <source>
        <strain evidence="2">CGMCC 1.12963</strain>
    </source>
</reference>
<dbReference type="Proteomes" id="UP000288071">
    <property type="component" value="Unassembled WGS sequence"/>
</dbReference>
<evidence type="ECO:0008006" key="4">
    <source>
        <dbReference type="Google" id="ProtNLM"/>
    </source>
</evidence>
<gene>
    <name evidence="2" type="ORF">EOW66_14565</name>
</gene>
<dbReference type="EMBL" id="SAVA01000008">
    <property type="protein sequence ID" value="RWR50843.1"/>
    <property type="molecule type" value="Genomic_DNA"/>
</dbReference>
<reference evidence="2" key="1">
    <citation type="submission" date="2019-01" db="EMBL/GenBank/DDBJ databases">
        <title>Sinorhodobacter populi sp. nov. isolated from the symptomatic bark tissue of Populus euramericana canker.</title>
        <authorList>
            <person name="Xu G."/>
        </authorList>
    </citation>
    <scope>NUCLEOTIDE SEQUENCE [LARGE SCALE GENOMIC DNA]</scope>
    <source>
        <strain evidence="2">CGMCC 1.12963</strain>
    </source>
</reference>
<evidence type="ECO:0000313" key="3">
    <source>
        <dbReference type="Proteomes" id="UP000288071"/>
    </source>
</evidence>
<protein>
    <recommendedName>
        <fullName evidence="4">ABC-type transport auxiliary lipoprotein component domain-containing protein</fullName>
    </recommendedName>
</protein>
<organism evidence="2 3">
    <name type="scientific">Paenirhodobacter huangdaonensis</name>
    <dbReference type="NCBI Taxonomy" id="2501515"/>
    <lineage>
        <taxon>Bacteria</taxon>
        <taxon>Pseudomonadati</taxon>
        <taxon>Pseudomonadota</taxon>
        <taxon>Alphaproteobacteria</taxon>
        <taxon>Rhodobacterales</taxon>
        <taxon>Rhodobacter group</taxon>
        <taxon>Paenirhodobacter</taxon>
    </lineage>
</organism>
<feature type="signal peptide" evidence="1">
    <location>
        <begin position="1"/>
        <end position="28"/>
    </location>
</feature>
<name>A0A3S3LY99_9RHOB</name>
<comment type="caution">
    <text evidence="2">The sequence shown here is derived from an EMBL/GenBank/DDBJ whole genome shotgun (WGS) entry which is preliminary data.</text>
</comment>
<dbReference type="RefSeq" id="WP_128157028.1">
    <property type="nucleotide sequence ID" value="NZ_JBHSOM010000004.1"/>
</dbReference>
<dbReference type="AlphaFoldDB" id="A0A3S3LY99"/>
<keyword evidence="3" id="KW-1185">Reference proteome</keyword>
<feature type="chain" id="PRO_5018585747" description="ABC-type transport auxiliary lipoprotein component domain-containing protein" evidence="1">
    <location>
        <begin position="29"/>
        <end position="219"/>
    </location>
</feature>
<proteinExistence type="predicted"/>
<evidence type="ECO:0000256" key="1">
    <source>
        <dbReference type="SAM" id="SignalP"/>
    </source>
</evidence>
<dbReference type="PROSITE" id="PS51257">
    <property type="entry name" value="PROKAR_LIPOPROTEIN"/>
    <property type="match status" value="1"/>
</dbReference>
<sequence>MKTLRFPAVLAGLTLLAACAQVTPATRAATEVTALDEIVVSGAPAMTQPRYDVRDVRVTVPRTLHVSEANLYYPIADLVWRGDARGDRYAQVTAIFTEAAGRATAQMHAGRPVSVDIEVLRFHALTEKTRYSVGGSYGVKFSLTVRDAQTGALIDGPRVVKAGHPASGGQKAIDEEARGLTEKVVVTQFLDDLLRAELAKPGVPAAVAGDRISLLGLGQ</sequence>
<dbReference type="InterPro" id="IPR046705">
    <property type="entry name" value="DUF6778"/>
</dbReference>
<keyword evidence="1" id="KW-0732">Signal</keyword>
<dbReference type="Pfam" id="PF20569">
    <property type="entry name" value="DUF6778"/>
    <property type="match status" value="1"/>
</dbReference>